<protein>
    <recommendedName>
        <fullName evidence="3">DUF3108 domain-containing protein</fullName>
    </recommendedName>
</protein>
<evidence type="ECO:0000313" key="1">
    <source>
        <dbReference type="EMBL" id="MDN2481284.1"/>
    </source>
</evidence>
<evidence type="ECO:0000313" key="2">
    <source>
        <dbReference type="Proteomes" id="UP001169719"/>
    </source>
</evidence>
<reference evidence="1" key="1">
    <citation type="submission" date="2024-05" db="EMBL/GenBank/DDBJ databases">
        <title>Genome Sequences of Four Agar- Degrading Marine Bacteria.</title>
        <authorList>
            <person name="Phillips E.K."/>
            <person name="Shaffer J.C."/>
            <person name="Henson M.W."/>
            <person name="Temperton B."/>
            <person name="Thrash C.J."/>
            <person name="Martin M.O."/>
        </authorList>
    </citation>
    <scope>NUCLEOTIDE SEQUENCE</scope>
    <source>
        <strain evidence="1">EKP203</strain>
    </source>
</reference>
<gene>
    <name evidence="1" type="ORF">QWJ08_07735</name>
</gene>
<comment type="caution">
    <text evidence="1">The sequence shown here is derived from an EMBL/GenBank/DDBJ whole genome shotgun (WGS) entry which is preliminary data.</text>
</comment>
<organism evidence="1 2">
    <name type="scientific">Vibrio agarivorans</name>
    <dbReference type="NCBI Taxonomy" id="153622"/>
    <lineage>
        <taxon>Bacteria</taxon>
        <taxon>Pseudomonadati</taxon>
        <taxon>Pseudomonadota</taxon>
        <taxon>Gammaproteobacteria</taxon>
        <taxon>Vibrionales</taxon>
        <taxon>Vibrionaceae</taxon>
        <taxon>Vibrio</taxon>
    </lineage>
</organism>
<evidence type="ECO:0008006" key="3">
    <source>
        <dbReference type="Google" id="ProtNLM"/>
    </source>
</evidence>
<dbReference type="Proteomes" id="UP001169719">
    <property type="component" value="Unassembled WGS sequence"/>
</dbReference>
<dbReference type="EMBL" id="JAUEOZ010000001">
    <property type="protein sequence ID" value="MDN2481284.1"/>
    <property type="molecule type" value="Genomic_DNA"/>
</dbReference>
<sequence length="291" mass="33680">MMMNYLKTLFNLNTWAIILLAIPAVTSASECDGNWTINVDTLGVEYREDKSGYIPAYINLSRDIRNCRYPYISLSIDGKKLGQMQSTRAKLDVEFLDRNFRHLNYVVNEGYRLKLENSAQTKFWIKLRDARLAPSSNYAANVDATLKLSGTPDEKTTRLNHFIPPFVFFVLDPIRSQNIRGLGDHYAMDLGTLNKGDEHKAFFYLLSNANVDVTVEREYGELKHNKKRNIAIDYQLWFDGKPVNNKLNYSIHNQRMLMLDHIPMRLVVGETDFAYAGTYRDVIRVEVKARY</sequence>
<keyword evidence="2" id="KW-1185">Reference proteome</keyword>
<accession>A0ABT7XZR7</accession>
<dbReference type="RefSeq" id="WP_289961412.1">
    <property type="nucleotide sequence ID" value="NZ_JAUEOZ010000001.1"/>
</dbReference>
<proteinExistence type="predicted"/>
<name>A0ABT7XZR7_9VIBR</name>